<sequence length="244" mass="28150">MRYFLLCFLLFSQSSFANFDWSDYSSLLAQHVIKGEKGGIKGHLLDYQGFSQDPKFSSLIERLALFDSTALAGNKKIAFYLNTYNLLAIKLVADHKPKNSIRDIGTWFSPVWQKPAGVLNGKAISLDTIEHKILRKMNEPRIHFALVCASMSCPDLRTEAYNSIDLDKQLEQQTRVFLANKDKGIHIKDETIYISKIFDWFSEDFNKNKGKQGVLQFITHYQIEAGRFSNYQTLDYNWDLNQVK</sequence>
<feature type="signal peptide" evidence="1">
    <location>
        <begin position="1"/>
        <end position="17"/>
    </location>
</feature>
<dbReference type="PANTHER" id="PTHR46361:SF3">
    <property type="entry name" value="ELECTRON CARRIER_ PROTEIN DISULFIDE OXIDOREDUCTASE"/>
    <property type="match status" value="1"/>
</dbReference>
<proteinExistence type="predicted"/>
<accession>A0A1Y5HT24</accession>
<dbReference type="EMBL" id="MABE01000344">
    <property type="protein sequence ID" value="OUS40429.1"/>
    <property type="molecule type" value="Genomic_DNA"/>
</dbReference>
<dbReference type="InterPro" id="IPR006869">
    <property type="entry name" value="DUF547"/>
</dbReference>
<evidence type="ECO:0000259" key="2">
    <source>
        <dbReference type="Pfam" id="PF04784"/>
    </source>
</evidence>
<evidence type="ECO:0000256" key="1">
    <source>
        <dbReference type="SAM" id="SignalP"/>
    </source>
</evidence>
<keyword evidence="1" id="KW-0732">Signal</keyword>
<feature type="chain" id="PRO_5013119619" description="DUF547 domain-containing protein" evidence="1">
    <location>
        <begin position="18"/>
        <end position="244"/>
    </location>
</feature>
<organism evidence="3 4">
    <name type="scientific">Oleispira antarctica</name>
    <dbReference type="NCBI Taxonomy" id="188908"/>
    <lineage>
        <taxon>Bacteria</taxon>
        <taxon>Pseudomonadati</taxon>
        <taxon>Pseudomonadota</taxon>
        <taxon>Gammaproteobacteria</taxon>
        <taxon>Oceanospirillales</taxon>
        <taxon>Oceanospirillaceae</taxon>
        <taxon>Oleispira</taxon>
    </lineage>
</organism>
<comment type="caution">
    <text evidence="3">The sequence shown here is derived from an EMBL/GenBank/DDBJ whole genome shotgun (WGS) entry which is preliminary data.</text>
</comment>
<feature type="domain" description="DUF547" evidence="2">
    <location>
        <begin position="71"/>
        <end position="178"/>
    </location>
</feature>
<gene>
    <name evidence="3" type="ORF">A9R00_06135</name>
</gene>
<evidence type="ECO:0000313" key="3">
    <source>
        <dbReference type="EMBL" id="OUS40429.1"/>
    </source>
</evidence>
<dbReference type="PANTHER" id="PTHR46361">
    <property type="entry name" value="ELECTRON CARRIER/ PROTEIN DISULFIDE OXIDOREDUCTASE"/>
    <property type="match status" value="1"/>
</dbReference>
<name>A0A1Y5HT24_OLEAN</name>
<dbReference type="Pfam" id="PF04784">
    <property type="entry name" value="DUF547"/>
    <property type="match status" value="1"/>
</dbReference>
<reference evidence="4" key="1">
    <citation type="journal article" date="2017" name="Proc. Natl. Acad. Sci. U.S.A.">
        <title>Simulation of Deepwater Horizon oil plume reveals substrate specialization within a complex community of hydrocarbon degraders.</title>
        <authorList>
            <person name="Hu P."/>
            <person name="Dubinsky E.A."/>
            <person name="Probst A.J."/>
            <person name="Wang J."/>
            <person name="Sieber C.M.K."/>
            <person name="Tom L.M."/>
            <person name="Gardinali P."/>
            <person name="Banfield J.F."/>
            <person name="Atlas R.M."/>
            <person name="Andersen G.L."/>
        </authorList>
    </citation>
    <scope>NUCLEOTIDE SEQUENCE [LARGE SCALE GENOMIC DNA]</scope>
</reference>
<dbReference type="Proteomes" id="UP000227088">
    <property type="component" value="Unassembled WGS sequence"/>
</dbReference>
<dbReference type="AlphaFoldDB" id="A0A1Y5HT24"/>
<evidence type="ECO:0000313" key="4">
    <source>
        <dbReference type="Proteomes" id="UP000227088"/>
    </source>
</evidence>
<protein>
    <recommendedName>
        <fullName evidence="2">DUF547 domain-containing protein</fullName>
    </recommendedName>
</protein>